<evidence type="ECO:0000313" key="3">
    <source>
        <dbReference type="Proteomes" id="UP000267096"/>
    </source>
</evidence>
<gene>
    <name evidence="2" type="ORF">ASIM_LOCUS10982</name>
</gene>
<protein>
    <submittedName>
        <fullName evidence="2 4">Uncharacterized protein</fullName>
    </submittedName>
</protein>
<dbReference type="Proteomes" id="UP000267096">
    <property type="component" value="Unassembled WGS sequence"/>
</dbReference>
<name>A0A0M3JTP7_ANISI</name>
<sequence>MSAIEWIRRFSSSQETSSSSSSNNQNCDYEASSHQTLQHCSNGDRGAAGSTVAESSTCTGGVVGRASDTATSSASSTPRRRIFAAKSAWDSARRRFSLPGTAHHSHATGHALVQPAHHPFPFSLHHHCCGDPEQKTAAAAGAMQHQCDQCALYTSHQNVVAMSTNTSICTRGQMNMLNDNIAPHATSDSSLSPSSQTPTTLKKQQHSHAHFRHHHHHPADESAHENVNLVLTCMQPANLIEKTQDGRSLKRTPCALLSSGIEHTKRVTVVDRPGQEKAHYTGNRTRHRNGNAPKQSALVGCRLVTTEVRFAQAPDRASPFGGDRDPDSQSVIPDRIFEDPRGLLATDPTLR</sequence>
<reference evidence="2 3" key="2">
    <citation type="submission" date="2018-11" db="EMBL/GenBank/DDBJ databases">
        <authorList>
            <consortium name="Pathogen Informatics"/>
        </authorList>
    </citation>
    <scope>NUCLEOTIDE SEQUENCE [LARGE SCALE GENOMIC DNA]</scope>
</reference>
<dbReference type="WBParaSite" id="ASIM_0001142401-mRNA-1">
    <property type="protein sequence ID" value="ASIM_0001142401-mRNA-1"/>
    <property type="gene ID" value="ASIM_0001142401"/>
</dbReference>
<evidence type="ECO:0000256" key="1">
    <source>
        <dbReference type="SAM" id="MobiDB-lite"/>
    </source>
</evidence>
<feature type="compositionally biased region" description="Basic residues" evidence="1">
    <location>
        <begin position="203"/>
        <end position="217"/>
    </location>
</feature>
<dbReference type="EMBL" id="UYRR01031032">
    <property type="protein sequence ID" value="VDK44096.1"/>
    <property type="molecule type" value="Genomic_DNA"/>
</dbReference>
<feature type="compositionally biased region" description="Polar residues" evidence="1">
    <location>
        <begin position="23"/>
        <end position="41"/>
    </location>
</feature>
<feature type="region of interest" description="Disordered" evidence="1">
    <location>
        <begin position="1"/>
        <end position="79"/>
    </location>
</feature>
<keyword evidence="3" id="KW-1185">Reference proteome</keyword>
<evidence type="ECO:0000313" key="4">
    <source>
        <dbReference type="WBParaSite" id="ASIM_0001142401-mRNA-1"/>
    </source>
</evidence>
<evidence type="ECO:0000313" key="2">
    <source>
        <dbReference type="EMBL" id="VDK44096.1"/>
    </source>
</evidence>
<feature type="region of interest" description="Disordered" evidence="1">
    <location>
        <begin position="313"/>
        <end position="351"/>
    </location>
</feature>
<organism evidence="4">
    <name type="scientific">Anisakis simplex</name>
    <name type="common">Herring worm</name>
    <dbReference type="NCBI Taxonomy" id="6269"/>
    <lineage>
        <taxon>Eukaryota</taxon>
        <taxon>Metazoa</taxon>
        <taxon>Ecdysozoa</taxon>
        <taxon>Nematoda</taxon>
        <taxon>Chromadorea</taxon>
        <taxon>Rhabditida</taxon>
        <taxon>Spirurina</taxon>
        <taxon>Ascaridomorpha</taxon>
        <taxon>Ascaridoidea</taxon>
        <taxon>Anisakidae</taxon>
        <taxon>Anisakis</taxon>
        <taxon>Anisakis simplex complex</taxon>
    </lineage>
</organism>
<proteinExistence type="predicted"/>
<dbReference type="OrthoDB" id="5877188at2759"/>
<feature type="region of interest" description="Disordered" evidence="1">
    <location>
        <begin position="180"/>
        <end position="223"/>
    </location>
</feature>
<feature type="compositionally biased region" description="Low complexity" evidence="1">
    <location>
        <begin position="186"/>
        <end position="201"/>
    </location>
</feature>
<accession>A0A0M3JTP7</accession>
<feature type="compositionally biased region" description="Low complexity" evidence="1">
    <location>
        <begin position="11"/>
        <end position="22"/>
    </location>
</feature>
<reference evidence="4" key="1">
    <citation type="submission" date="2017-02" db="UniProtKB">
        <authorList>
            <consortium name="WormBaseParasite"/>
        </authorList>
    </citation>
    <scope>IDENTIFICATION</scope>
</reference>
<feature type="compositionally biased region" description="Low complexity" evidence="1">
    <location>
        <begin position="66"/>
        <end position="77"/>
    </location>
</feature>
<dbReference type="AlphaFoldDB" id="A0A0M3JTP7"/>